<evidence type="ECO:0000256" key="3">
    <source>
        <dbReference type="ARBA" id="ARBA00023274"/>
    </source>
</evidence>
<evidence type="ECO:0000313" key="7">
    <source>
        <dbReference type="Proteomes" id="UP000179241"/>
    </source>
</evidence>
<keyword evidence="2" id="KW-0689">Ribosomal protein</keyword>
<evidence type="ECO:0000256" key="4">
    <source>
        <dbReference type="ARBA" id="ARBA00035494"/>
    </source>
</evidence>
<dbReference type="GO" id="GO:0006412">
    <property type="term" value="P:translation"/>
    <property type="evidence" value="ECO:0007669"/>
    <property type="project" value="InterPro"/>
</dbReference>
<dbReference type="Proteomes" id="UP000179241">
    <property type="component" value="Unassembled WGS sequence"/>
</dbReference>
<dbReference type="InterPro" id="IPR000456">
    <property type="entry name" value="Ribosomal_bL17"/>
</dbReference>
<comment type="caution">
    <text evidence="6">The sequence shown here is derived from an EMBL/GenBank/DDBJ whole genome shotgun (WGS) entry which is preliminary data.</text>
</comment>
<dbReference type="SUPFAM" id="SSF64263">
    <property type="entry name" value="Prokaryotic ribosomal protein L17"/>
    <property type="match status" value="1"/>
</dbReference>
<dbReference type="PANTHER" id="PTHR14413">
    <property type="entry name" value="RIBOSOMAL PROTEIN L17"/>
    <property type="match status" value="1"/>
</dbReference>
<dbReference type="GO" id="GO:0022625">
    <property type="term" value="C:cytosolic large ribosomal subunit"/>
    <property type="evidence" value="ECO:0007669"/>
    <property type="project" value="TreeGrafter"/>
</dbReference>
<keyword evidence="3" id="KW-0687">Ribonucleoprotein</keyword>
<comment type="similarity">
    <text evidence="1">Belongs to the bacterial ribosomal protein bL17 family.</text>
</comment>
<sequence length="176" mass="19744">MFESLFFPPKAGENNMKKGVFGRNFSRSRKARNAMHKSLLTAFLLSGKIKTTKTKVVVLREFLTKYQKIAAKDTLAARRQISAFLFNRKDLVEKMMAASETKFKETNLGARRGDNSEMVLLEMETPAKKESIVIPAEAGIHTKKGTGSPIRSGMTTEEKPVKKTVKKHAKNIPTKK</sequence>
<evidence type="ECO:0000313" key="6">
    <source>
        <dbReference type="EMBL" id="OGM76657.1"/>
    </source>
</evidence>
<feature type="compositionally biased region" description="Basic residues" evidence="5">
    <location>
        <begin position="162"/>
        <end position="176"/>
    </location>
</feature>
<feature type="region of interest" description="Disordered" evidence="5">
    <location>
        <begin position="141"/>
        <end position="176"/>
    </location>
</feature>
<dbReference type="Pfam" id="PF01196">
    <property type="entry name" value="Ribosomal_L17"/>
    <property type="match status" value="1"/>
</dbReference>
<dbReference type="AlphaFoldDB" id="A0A1F8CJZ2"/>
<protein>
    <recommendedName>
        <fullName evidence="4">50S ribosomal protein L17</fullName>
    </recommendedName>
</protein>
<proteinExistence type="inferred from homology"/>
<dbReference type="GO" id="GO:0003735">
    <property type="term" value="F:structural constituent of ribosome"/>
    <property type="evidence" value="ECO:0007669"/>
    <property type="project" value="InterPro"/>
</dbReference>
<dbReference type="Gene3D" id="3.90.1030.10">
    <property type="entry name" value="Ribosomal protein L17"/>
    <property type="match status" value="1"/>
</dbReference>
<evidence type="ECO:0000256" key="5">
    <source>
        <dbReference type="SAM" id="MobiDB-lite"/>
    </source>
</evidence>
<gene>
    <name evidence="6" type="ORF">A2188_00965</name>
</gene>
<name>A0A1F8CJZ2_9BACT</name>
<organism evidence="6 7">
    <name type="scientific">Candidatus Woesebacteria bacterium RIFOXYA1_FULL_43_9</name>
    <dbReference type="NCBI Taxonomy" id="1802534"/>
    <lineage>
        <taxon>Bacteria</taxon>
        <taxon>Candidatus Woeseibacteriota</taxon>
    </lineage>
</organism>
<dbReference type="PANTHER" id="PTHR14413:SF16">
    <property type="entry name" value="LARGE RIBOSOMAL SUBUNIT PROTEIN BL17M"/>
    <property type="match status" value="1"/>
</dbReference>
<dbReference type="EMBL" id="MGHU01000046">
    <property type="protein sequence ID" value="OGM76657.1"/>
    <property type="molecule type" value="Genomic_DNA"/>
</dbReference>
<evidence type="ECO:0000256" key="2">
    <source>
        <dbReference type="ARBA" id="ARBA00022980"/>
    </source>
</evidence>
<reference evidence="6 7" key="1">
    <citation type="journal article" date="2016" name="Nat. Commun.">
        <title>Thousands of microbial genomes shed light on interconnected biogeochemical processes in an aquifer system.</title>
        <authorList>
            <person name="Anantharaman K."/>
            <person name="Brown C.T."/>
            <person name="Hug L.A."/>
            <person name="Sharon I."/>
            <person name="Castelle C.J."/>
            <person name="Probst A.J."/>
            <person name="Thomas B.C."/>
            <person name="Singh A."/>
            <person name="Wilkins M.J."/>
            <person name="Karaoz U."/>
            <person name="Brodie E.L."/>
            <person name="Williams K.H."/>
            <person name="Hubbard S.S."/>
            <person name="Banfield J.F."/>
        </authorList>
    </citation>
    <scope>NUCLEOTIDE SEQUENCE [LARGE SCALE GENOMIC DNA]</scope>
</reference>
<accession>A0A1F8CJZ2</accession>
<evidence type="ECO:0000256" key="1">
    <source>
        <dbReference type="ARBA" id="ARBA00008777"/>
    </source>
</evidence>
<dbReference type="InterPro" id="IPR036373">
    <property type="entry name" value="Ribosomal_bL17_sf"/>
</dbReference>